<evidence type="ECO:0000313" key="3">
    <source>
        <dbReference type="Proteomes" id="UP000269573"/>
    </source>
</evidence>
<feature type="region of interest" description="Disordered" evidence="1">
    <location>
        <begin position="189"/>
        <end position="216"/>
    </location>
</feature>
<dbReference type="SUPFAM" id="SSF53163">
    <property type="entry name" value="HybD-like"/>
    <property type="match status" value="1"/>
</dbReference>
<protein>
    <submittedName>
        <fullName evidence="2">Spore protease YyaC</fullName>
    </submittedName>
</protein>
<keyword evidence="2" id="KW-0645">Protease</keyword>
<dbReference type="Proteomes" id="UP000269573">
    <property type="component" value="Unassembled WGS sequence"/>
</dbReference>
<proteinExistence type="predicted"/>
<dbReference type="AlphaFoldDB" id="A0A3M8D709"/>
<dbReference type="GO" id="GO:0008233">
    <property type="term" value="F:peptidase activity"/>
    <property type="evidence" value="ECO:0007669"/>
    <property type="project" value="UniProtKB-KW"/>
</dbReference>
<evidence type="ECO:0000313" key="2">
    <source>
        <dbReference type="EMBL" id="RNB83613.1"/>
    </source>
</evidence>
<gene>
    <name evidence="2" type="primary">yyaC</name>
    <name evidence="2" type="ORF">EDM59_13825</name>
</gene>
<accession>A0A3M8D709</accession>
<dbReference type="EMBL" id="RHHU01000010">
    <property type="protein sequence ID" value="RNB83613.1"/>
    <property type="molecule type" value="Genomic_DNA"/>
</dbReference>
<organism evidence="2 3">
    <name type="scientific">Brevibacillus nitrificans</name>
    <dbReference type="NCBI Taxonomy" id="651560"/>
    <lineage>
        <taxon>Bacteria</taxon>
        <taxon>Bacillati</taxon>
        <taxon>Bacillota</taxon>
        <taxon>Bacilli</taxon>
        <taxon>Bacillales</taxon>
        <taxon>Paenibacillaceae</taxon>
        <taxon>Brevibacillus</taxon>
    </lineage>
</organism>
<dbReference type="NCBIfam" id="TIGR02841">
    <property type="entry name" value="spore_YyaC"/>
    <property type="match status" value="1"/>
</dbReference>
<dbReference type="Pfam" id="PF06866">
    <property type="entry name" value="DUF1256"/>
    <property type="match status" value="1"/>
</dbReference>
<comment type="caution">
    <text evidence="2">The sequence shown here is derived from an EMBL/GenBank/DDBJ whole genome shotgun (WGS) entry which is preliminary data.</text>
</comment>
<name>A0A3M8D709_9BACL</name>
<dbReference type="InterPro" id="IPR009665">
    <property type="entry name" value="YyaC"/>
</dbReference>
<reference evidence="2 3" key="1">
    <citation type="submission" date="2018-10" db="EMBL/GenBank/DDBJ databases">
        <title>Phylogenomics of Brevibacillus.</title>
        <authorList>
            <person name="Dunlap C."/>
        </authorList>
    </citation>
    <scope>NUCLEOTIDE SEQUENCE [LARGE SCALE GENOMIC DNA]</scope>
    <source>
        <strain evidence="2 3">JCM 15774</strain>
    </source>
</reference>
<keyword evidence="3" id="KW-1185">Reference proteome</keyword>
<dbReference type="InterPro" id="IPR023430">
    <property type="entry name" value="Pept_HybD-like_dom_sf"/>
</dbReference>
<keyword evidence="2" id="KW-0378">Hydrolase</keyword>
<dbReference type="GO" id="GO:0006508">
    <property type="term" value="P:proteolysis"/>
    <property type="evidence" value="ECO:0007669"/>
    <property type="project" value="UniProtKB-KW"/>
</dbReference>
<evidence type="ECO:0000256" key="1">
    <source>
        <dbReference type="SAM" id="MobiDB-lite"/>
    </source>
</evidence>
<sequence>MNRMLHYCHYLDKKSVASLSDALIQHYVNNPGYTEIVIVCIGTNRYSGDSLGPMVGSQLLQQLKGQRHVHIYGTLDNPVHALNMQKTLSHISQKHTRAYVIAVDACLGQFYKIGTLQVVEEPLQPGVSLDKQLPPIGHIHLKGIINNYGPLNHKVLEHTSLTFVQEMSGVVTRILARAVQEILPKLASEPPLDDSPAATREREPRLWQSIIPRRQG</sequence>